<feature type="transmembrane region" description="Helical" evidence="5">
    <location>
        <begin position="154"/>
        <end position="175"/>
    </location>
</feature>
<evidence type="ECO:0000259" key="6">
    <source>
        <dbReference type="Pfam" id="PF00892"/>
    </source>
</evidence>
<dbReference type="InterPro" id="IPR000620">
    <property type="entry name" value="EamA_dom"/>
</dbReference>
<keyword evidence="3 5" id="KW-1133">Transmembrane helix</keyword>
<protein>
    <submittedName>
        <fullName evidence="7">DMT family transporter</fullName>
    </submittedName>
</protein>
<evidence type="ECO:0000256" key="3">
    <source>
        <dbReference type="ARBA" id="ARBA00022989"/>
    </source>
</evidence>
<feature type="transmembrane region" description="Helical" evidence="5">
    <location>
        <begin position="187"/>
        <end position="210"/>
    </location>
</feature>
<feature type="transmembrane region" description="Helical" evidence="5">
    <location>
        <begin position="12"/>
        <end position="32"/>
    </location>
</feature>
<dbReference type="SUPFAM" id="SSF103481">
    <property type="entry name" value="Multidrug resistance efflux transporter EmrE"/>
    <property type="match status" value="2"/>
</dbReference>
<organism evidence="7 8">
    <name type="scientific">Rhodoferax aquaticus</name>
    <dbReference type="NCBI Taxonomy" id="2527691"/>
    <lineage>
        <taxon>Bacteria</taxon>
        <taxon>Pseudomonadati</taxon>
        <taxon>Pseudomonadota</taxon>
        <taxon>Betaproteobacteria</taxon>
        <taxon>Burkholderiales</taxon>
        <taxon>Comamonadaceae</taxon>
        <taxon>Rhodoferax</taxon>
    </lineage>
</organism>
<dbReference type="GO" id="GO:0016020">
    <property type="term" value="C:membrane"/>
    <property type="evidence" value="ECO:0007669"/>
    <property type="project" value="UniProtKB-SubCell"/>
</dbReference>
<name>A0A515EMJ9_9BURK</name>
<feature type="transmembrane region" description="Helical" evidence="5">
    <location>
        <begin position="125"/>
        <end position="142"/>
    </location>
</feature>
<dbReference type="InterPro" id="IPR037185">
    <property type="entry name" value="EmrE-like"/>
</dbReference>
<dbReference type="InterPro" id="IPR050638">
    <property type="entry name" value="AA-Vitamin_Transporters"/>
</dbReference>
<proteinExistence type="predicted"/>
<dbReference type="PANTHER" id="PTHR32322">
    <property type="entry name" value="INNER MEMBRANE TRANSPORTER"/>
    <property type="match status" value="1"/>
</dbReference>
<feature type="domain" description="EamA" evidence="6">
    <location>
        <begin position="159"/>
        <end position="290"/>
    </location>
</feature>
<evidence type="ECO:0000313" key="7">
    <source>
        <dbReference type="EMBL" id="QDL53878.1"/>
    </source>
</evidence>
<feature type="domain" description="EamA" evidence="6">
    <location>
        <begin position="10"/>
        <end position="141"/>
    </location>
</feature>
<evidence type="ECO:0000256" key="2">
    <source>
        <dbReference type="ARBA" id="ARBA00022692"/>
    </source>
</evidence>
<dbReference type="AlphaFoldDB" id="A0A515EMJ9"/>
<feature type="transmembrane region" description="Helical" evidence="5">
    <location>
        <begin position="38"/>
        <end position="60"/>
    </location>
</feature>
<dbReference type="KEGG" id="rhg:EXZ61_06695"/>
<keyword evidence="2 5" id="KW-0812">Transmembrane</keyword>
<evidence type="ECO:0000313" key="8">
    <source>
        <dbReference type="Proteomes" id="UP000317365"/>
    </source>
</evidence>
<feature type="transmembrane region" description="Helical" evidence="5">
    <location>
        <begin position="72"/>
        <end position="92"/>
    </location>
</feature>
<feature type="transmembrane region" description="Helical" evidence="5">
    <location>
        <begin position="216"/>
        <end position="237"/>
    </location>
</feature>
<feature type="transmembrane region" description="Helical" evidence="5">
    <location>
        <begin position="98"/>
        <end position="118"/>
    </location>
</feature>
<gene>
    <name evidence="7" type="ORF">EXZ61_06695</name>
</gene>
<feature type="transmembrane region" description="Helical" evidence="5">
    <location>
        <begin position="249"/>
        <end position="269"/>
    </location>
</feature>
<evidence type="ECO:0000256" key="4">
    <source>
        <dbReference type="ARBA" id="ARBA00023136"/>
    </source>
</evidence>
<evidence type="ECO:0000256" key="5">
    <source>
        <dbReference type="SAM" id="Phobius"/>
    </source>
</evidence>
<evidence type="ECO:0000256" key="1">
    <source>
        <dbReference type="ARBA" id="ARBA00004141"/>
    </source>
</evidence>
<reference evidence="8" key="2">
    <citation type="journal article" date="2020" name="Int. J. Syst. Evol. Microbiol.">
        <title>Genomic insights into a novel species Rhodoferax aquaticus sp. nov., isolated from freshwater.</title>
        <authorList>
            <person name="Li T."/>
            <person name="Zhuo Y."/>
            <person name="Jin C.Z."/>
            <person name="Wu X."/>
            <person name="Ko S.R."/>
            <person name="Jin F.J."/>
            <person name="Ahn C.Y."/>
            <person name="Oh H.M."/>
            <person name="Lee H.G."/>
            <person name="Jin L."/>
        </authorList>
    </citation>
    <scope>NUCLEOTIDE SEQUENCE [LARGE SCALE GENOMIC DNA]</scope>
    <source>
        <strain evidence="8">Gr-4</strain>
    </source>
</reference>
<accession>A0A515EMJ9</accession>
<dbReference type="PANTHER" id="PTHR32322:SF9">
    <property type="entry name" value="AMINO-ACID METABOLITE EFFLUX PUMP-RELATED"/>
    <property type="match status" value="1"/>
</dbReference>
<dbReference type="Pfam" id="PF00892">
    <property type="entry name" value="EamA"/>
    <property type="match status" value="2"/>
</dbReference>
<keyword evidence="8" id="KW-1185">Reference proteome</keyword>
<dbReference type="EMBL" id="CP036282">
    <property type="protein sequence ID" value="QDL53878.1"/>
    <property type="molecule type" value="Genomic_DNA"/>
</dbReference>
<sequence>MPNTSQTKQWILDFVLLAAIWGSSFMFMHIAAIEFGALPAAGVRVSVGAIFLAPILLARGQGRNLLSHWRQTFAIGVVNSAIPFACFTYASLSISTGLSSLLNATVPLFGAIVAWLWLKDRPNGTRIVGLLIGFCGVALLAWDKVSFQPNASGHSSALAVLACLVACICYGLAASASKVYLNGVPSLVSATGSQFGAALLLLPISIYLWPEQAVSARAWLAAVALGVLCSGLAYMLYFRIIERAGPARALSVTFAIPVFAILYGVTLLGETLTSQMALSGIVIVVGTALSTGLLNRQTSTAQAKD</sequence>
<reference evidence="8" key="1">
    <citation type="submission" date="2019-02" db="EMBL/GenBank/DDBJ databases">
        <title>Complete genome sequence of Rhodoferax sp. Gr-4.</title>
        <authorList>
            <person name="Jin L."/>
        </authorList>
    </citation>
    <scope>NUCLEOTIDE SEQUENCE [LARGE SCALE GENOMIC DNA]</scope>
    <source>
        <strain evidence="8">Gr-4</strain>
    </source>
</reference>
<feature type="transmembrane region" description="Helical" evidence="5">
    <location>
        <begin position="275"/>
        <end position="294"/>
    </location>
</feature>
<dbReference type="Proteomes" id="UP000317365">
    <property type="component" value="Chromosome"/>
</dbReference>
<keyword evidence="4 5" id="KW-0472">Membrane</keyword>
<comment type="subcellular location">
    <subcellularLocation>
        <location evidence="1">Membrane</location>
        <topology evidence="1">Multi-pass membrane protein</topology>
    </subcellularLocation>
</comment>